<evidence type="ECO:0000259" key="2">
    <source>
        <dbReference type="Pfam" id="PF23771"/>
    </source>
</evidence>
<dbReference type="Pfam" id="PF10979">
    <property type="entry name" value="DUF2786"/>
    <property type="match status" value="1"/>
</dbReference>
<dbReference type="AlphaFoldDB" id="A0A750HZ49"/>
<proteinExistence type="predicted"/>
<comment type="caution">
    <text evidence="3">The sequence shown here is derived from an EMBL/GenBank/DDBJ whole genome shotgun (WGS) entry which is preliminary data.</text>
</comment>
<feature type="domain" description="DUF2786" evidence="1">
    <location>
        <begin position="5"/>
        <end position="44"/>
    </location>
</feature>
<protein>
    <submittedName>
        <fullName evidence="3">DUF2786 domain-containing protein</fullName>
    </submittedName>
</protein>
<dbReference type="InterPro" id="IPR016868">
    <property type="entry name" value="Phage_B3_Orf5"/>
</dbReference>
<reference evidence="3" key="2">
    <citation type="submission" date="2020-02" db="EMBL/GenBank/DDBJ databases">
        <authorList>
            <consortium name="NCBI Pathogen Detection Project"/>
        </authorList>
    </citation>
    <scope>NUCLEOTIDE SEQUENCE</scope>
    <source>
        <strain evidence="3">MA.CK_93/00002981</strain>
    </source>
</reference>
<dbReference type="InterPro" id="IPR055592">
    <property type="entry name" value="DUF7168"/>
</dbReference>
<dbReference type="Pfam" id="PF23771">
    <property type="entry name" value="DUF7168"/>
    <property type="match status" value="1"/>
</dbReference>
<evidence type="ECO:0000313" key="3">
    <source>
        <dbReference type="EMBL" id="HAF6280383.1"/>
    </source>
</evidence>
<reference evidence="3" key="1">
    <citation type="journal article" date="2018" name="Genome Biol.">
        <title>SKESA: strategic k-mer extension for scrupulous assemblies.</title>
        <authorList>
            <person name="Souvorov A."/>
            <person name="Agarwala R."/>
            <person name="Lipman D.J."/>
        </authorList>
    </citation>
    <scope>NUCLEOTIDE SEQUENCE</scope>
    <source>
        <strain evidence="3">MA.CK_93/00002981</strain>
    </source>
</reference>
<dbReference type="InterPro" id="IPR024498">
    <property type="entry name" value="DUF2786"/>
</dbReference>
<sequence length="235" mass="26275">MNKERYLQKIKKLLNKAKCNSSSKEAATALRMAQTLMREHGLDEASAEFTDISEAFTKGAPDNARKPTRYTAMLLTVIRNAFGVEAILDWRYTARGIPVRIVRFYGPAERPEVAAYAFDVLARQLRKARADFIGGLRKNIKPSTKTSRADNYCEGWVNAVWHTVKAFACTEAETTLMQAYHEKRYGNLNKAGMREAKKVRGSDESHYAGYLDGKNVKLHHGVGGSSDSPALIGRE</sequence>
<accession>A0A750HZ49</accession>
<dbReference type="PIRSF" id="PIRSF028111">
    <property type="entry name" value="UCP028111"/>
    <property type="match status" value="1"/>
</dbReference>
<gene>
    <name evidence="3" type="ORF">G9F26_004621</name>
</gene>
<name>A0A750HZ49_SALER</name>
<evidence type="ECO:0000259" key="1">
    <source>
        <dbReference type="Pfam" id="PF10979"/>
    </source>
</evidence>
<organism evidence="3">
    <name type="scientific">Salmonella enterica</name>
    <name type="common">Salmonella choleraesuis</name>
    <dbReference type="NCBI Taxonomy" id="28901"/>
    <lineage>
        <taxon>Bacteria</taxon>
        <taxon>Pseudomonadati</taxon>
        <taxon>Pseudomonadota</taxon>
        <taxon>Gammaproteobacteria</taxon>
        <taxon>Enterobacterales</taxon>
        <taxon>Enterobacteriaceae</taxon>
        <taxon>Salmonella</taxon>
    </lineage>
</organism>
<feature type="domain" description="DUF7168" evidence="2">
    <location>
        <begin position="62"/>
        <end position="195"/>
    </location>
</feature>
<dbReference type="EMBL" id="DAAVPZ010000055">
    <property type="protein sequence ID" value="HAF6280383.1"/>
    <property type="molecule type" value="Genomic_DNA"/>
</dbReference>